<dbReference type="PANTHER" id="PTHR22977">
    <property type="entry name" value="COX ASSEMBLY MITOCHONDRIAL PROTEIN"/>
    <property type="match status" value="1"/>
</dbReference>
<dbReference type="AlphaFoldDB" id="A0A9W8GKB8"/>
<evidence type="ECO:0000313" key="6">
    <source>
        <dbReference type="Proteomes" id="UP001151516"/>
    </source>
</evidence>
<comment type="function">
    <text evidence="3">Required for mitochondrial cytochrome c oxidase (COX) assembly and respiration.</text>
</comment>
<protein>
    <recommendedName>
        <fullName evidence="3">COX assembly mitochondrial protein</fullName>
    </recommendedName>
</protein>
<evidence type="ECO:0000256" key="3">
    <source>
        <dbReference type="RuleBase" id="RU364104"/>
    </source>
</evidence>
<evidence type="ECO:0000256" key="1">
    <source>
        <dbReference type="ARBA" id="ARBA00007347"/>
    </source>
</evidence>
<gene>
    <name evidence="5" type="ORF">IWW39_002898</name>
</gene>
<dbReference type="GO" id="GO:0005743">
    <property type="term" value="C:mitochondrial inner membrane"/>
    <property type="evidence" value="ECO:0007669"/>
    <property type="project" value="UniProtKB-SubCell"/>
</dbReference>
<evidence type="ECO:0000256" key="4">
    <source>
        <dbReference type="SAM" id="MobiDB-lite"/>
    </source>
</evidence>
<dbReference type="InterPro" id="IPR013892">
    <property type="entry name" value="Cyt_c_biogenesis_Cmc1-like"/>
</dbReference>
<reference evidence="5" key="1">
    <citation type="submission" date="2022-07" db="EMBL/GenBank/DDBJ databases">
        <title>Phylogenomic reconstructions and comparative analyses of Kickxellomycotina fungi.</title>
        <authorList>
            <person name="Reynolds N.K."/>
            <person name="Stajich J.E."/>
            <person name="Barry K."/>
            <person name="Grigoriev I.V."/>
            <person name="Crous P."/>
            <person name="Smith M.E."/>
        </authorList>
    </citation>
    <scope>NUCLEOTIDE SEQUENCE</scope>
    <source>
        <strain evidence="5">CBS 109367</strain>
    </source>
</reference>
<organism evidence="5 6">
    <name type="scientific">Coemansia spiralis</name>
    <dbReference type="NCBI Taxonomy" id="417178"/>
    <lineage>
        <taxon>Eukaryota</taxon>
        <taxon>Fungi</taxon>
        <taxon>Fungi incertae sedis</taxon>
        <taxon>Zoopagomycota</taxon>
        <taxon>Kickxellomycotina</taxon>
        <taxon>Kickxellomycetes</taxon>
        <taxon>Kickxellales</taxon>
        <taxon>Kickxellaceae</taxon>
        <taxon>Coemansia</taxon>
    </lineage>
</organism>
<keyword evidence="2" id="KW-1015">Disulfide bond</keyword>
<sequence>MDAETKERLMTPGPPVEAPKVAPNLQLSALTRREENEVRDLRRQHAHARCADAMRYFSECSANYTIGVVWKCREHRDIMNECLRRVNTVEEMDRARSIIVDRRQKSIEEKLSQPRKLF</sequence>
<dbReference type="OrthoDB" id="6224010at2759"/>
<accession>A0A9W8GKB8</accession>
<dbReference type="Pfam" id="PF08583">
    <property type="entry name" value="Cmc1"/>
    <property type="match status" value="1"/>
</dbReference>
<keyword evidence="3" id="KW-0999">Mitochondrion inner membrane</keyword>
<feature type="region of interest" description="Disordered" evidence="4">
    <location>
        <begin position="1"/>
        <end position="20"/>
    </location>
</feature>
<comment type="similarity">
    <text evidence="1 3">Belongs to the CMC family.</text>
</comment>
<dbReference type="PANTHER" id="PTHR22977:SF5">
    <property type="entry name" value="COX ASSEMBLY MITOCHONDRIAL PROTEIN HOMOLOG"/>
    <property type="match status" value="1"/>
</dbReference>
<dbReference type="Proteomes" id="UP001151516">
    <property type="component" value="Unassembled WGS sequence"/>
</dbReference>
<dbReference type="EMBL" id="JANBTX010000071">
    <property type="protein sequence ID" value="KAJ2687484.1"/>
    <property type="molecule type" value="Genomic_DNA"/>
</dbReference>
<name>A0A9W8GKB8_9FUNG</name>
<keyword evidence="3" id="KW-0143">Chaperone</keyword>
<evidence type="ECO:0000256" key="2">
    <source>
        <dbReference type="ARBA" id="ARBA00023157"/>
    </source>
</evidence>
<keyword evidence="3" id="KW-0496">Mitochondrion</keyword>
<evidence type="ECO:0000313" key="5">
    <source>
        <dbReference type="EMBL" id="KAJ2687484.1"/>
    </source>
</evidence>
<proteinExistence type="inferred from homology"/>
<keyword evidence="6" id="KW-1185">Reference proteome</keyword>
<comment type="subcellular location">
    <subcellularLocation>
        <location evidence="3">Mitochondrion inner membrane</location>
    </subcellularLocation>
</comment>
<comment type="caution">
    <text evidence="5">The sequence shown here is derived from an EMBL/GenBank/DDBJ whole genome shotgun (WGS) entry which is preliminary data.</text>
</comment>
<keyword evidence="3" id="KW-0472">Membrane</keyword>